<proteinExistence type="predicted"/>
<feature type="compositionally biased region" description="Basic and acidic residues" evidence="1">
    <location>
        <begin position="63"/>
        <end position="92"/>
    </location>
</feature>
<dbReference type="EMBL" id="HACG01051114">
    <property type="protein sequence ID" value="CEK97985.1"/>
    <property type="molecule type" value="Transcribed_RNA"/>
</dbReference>
<dbReference type="AlphaFoldDB" id="A0A0B7C0P7"/>
<evidence type="ECO:0000256" key="1">
    <source>
        <dbReference type="SAM" id="MobiDB-lite"/>
    </source>
</evidence>
<feature type="compositionally biased region" description="Polar residues" evidence="1">
    <location>
        <begin position="1"/>
        <end position="10"/>
    </location>
</feature>
<feature type="compositionally biased region" description="Basic residues" evidence="1">
    <location>
        <begin position="150"/>
        <end position="168"/>
    </location>
</feature>
<evidence type="ECO:0000313" key="2">
    <source>
        <dbReference type="EMBL" id="CEK97985.1"/>
    </source>
</evidence>
<protein>
    <submittedName>
        <fullName evidence="2">Uncharacterized protein</fullName>
    </submittedName>
</protein>
<reference evidence="2" key="1">
    <citation type="submission" date="2014-12" db="EMBL/GenBank/DDBJ databases">
        <title>Insight into the proteome of Arion vulgaris.</title>
        <authorList>
            <person name="Aradska J."/>
            <person name="Bulat T."/>
            <person name="Smidak R."/>
            <person name="Sarate P."/>
            <person name="Gangsoo J."/>
            <person name="Sialana F."/>
            <person name="Bilban M."/>
            <person name="Lubec G."/>
        </authorList>
    </citation>
    <scope>NUCLEOTIDE SEQUENCE</scope>
    <source>
        <tissue evidence="2">Skin</tissue>
    </source>
</reference>
<feature type="compositionally biased region" description="Polar residues" evidence="1">
    <location>
        <begin position="39"/>
        <end position="59"/>
    </location>
</feature>
<feature type="non-terminal residue" evidence="2">
    <location>
        <position position="1"/>
    </location>
</feature>
<feature type="region of interest" description="Disordered" evidence="1">
    <location>
        <begin position="150"/>
        <end position="181"/>
    </location>
</feature>
<gene>
    <name evidence="2" type="primary">ORF217441</name>
</gene>
<feature type="non-terminal residue" evidence="2">
    <location>
        <position position="284"/>
    </location>
</feature>
<name>A0A0B7C0P7_9EUPU</name>
<sequence length="284" mass="32015">NPDNSASQNRWAEEPGTDQSTHTDLIRSPVYPLVDDSNTRTPSSAFEAVSTSSRRQASSKIVGGKDRGRNSRNVLHHENSRNRPRFSKKEKYEVSSVQLSGVVIDNNMPGFPISNDRSASIQGDPLLQLNHNPDMNTLQHLPHQFWKHHPRLNHHHPLHSRRNHHNRHNHDPLSHNPDYSGNNTRNNLIPSTAQIPQSCTSDVHQTDSAVPFFHTLPQEYFYRDIEDGGHSHFGPTCEASIHIPSPIFNTPSQQGGHCTELLTPAYPFSHLISPGIDNINHNMQ</sequence>
<organism evidence="2">
    <name type="scientific">Arion vulgaris</name>
    <dbReference type="NCBI Taxonomy" id="1028688"/>
    <lineage>
        <taxon>Eukaryota</taxon>
        <taxon>Metazoa</taxon>
        <taxon>Spiralia</taxon>
        <taxon>Lophotrochozoa</taxon>
        <taxon>Mollusca</taxon>
        <taxon>Gastropoda</taxon>
        <taxon>Heterobranchia</taxon>
        <taxon>Euthyneura</taxon>
        <taxon>Panpulmonata</taxon>
        <taxon>Eupulmonata</taxon>
        <taxon>Stylommatophora</taxon>
        <taxon>Helicina</taxon>
        <taxon>Arionoidea</taxon>
        <taxon>Arionidae</taxon>
        <taxon>Arion</taxon>
    </lineage>
</organism>
<accession>A0A0B7C0P7</accession>
<feature type="region of interest" description="Disordered" evidence="1">
    <location>
        <begin position="1"/>
        <end position="92"/>
    </location>
</feature>